<gene>
    <name evidence="2" type="ordered locus">Desac_2417</name>
</gene>
<protein>
    <recommendedName>
        <fullName evidence="1">Phosphatidylglycerol lysyltransferase C-terminal domain-containing protein</fullName>
    </recommendedName>
</protein>
<organism evidence="2 3">
    <name type="scientific">Desulfobacca acetoxidans (strain ATCC 700848 / DSM 11109 / ASRB2)</name>
    <dbReference type="NCBI Taxonomy" id="880072"/>
    <lineage>
        <taxon>Bacteria</taxon>
        <taxon>Pseudomonadati</taxon>
        <taxon>Thermodesulfobacteriota</taxon>
        <taxon>Desulfobaccia</taxon>
        <taxon>Desulfobaccales</taxon>
        <taxon>Desulfobaccaceae</taxon>
        <taxon>Desulfobacca</taxon>
    </lineage>
</organism>
<dbReference type="HOGENOM" id="CLU_058411_0_0_7"/>
<proteinExistence type="predicted"/>
<dbReference type="Gene3D" id="3.40.630.30">
    <property type="match status" value="1"/>
</dbReference>
<dbReference type="RefSeq" id="WP_013707347.1">
    <property type="nucleotide sequence ID" value="NC_015388.1"/>
</dbReference>
<dbReference type="KEGG" id="dao:Desac_2417"/>
<evidence type="ECO:0000313" key="2">
    <source>
        <dbReference type="EMBL" id="AEB10238.1"/>
    </source>
</evidence>
<name>F2NFW9_DESAR</name>
<dbReference type="EMBL" id="CP002629">
    <property type="protein sequence ID" value="AEB10238.1"/>
    <property type="molecule type" value="Genomic_DNA"/>
</dbReference>
<feature type="domain" description="Phosphatidylglycerol lysyltransferase C-terminal" evidence="1">
    <location>
        <begin position="27"/>
        <end position="297"/>
    </location>
</feature>
<dbReference type="eggNOG" id="COG4866">
    <property type="taxonomic scope" value="Bacteria"/>
</dbReference>
<evidence type="ECO:0000259" key="1">
    <source>
        <dbReference type="Pfam" id="PF09924"/>
    </source>
</evidence>
<evidence type="ECO:0000313" key="3">
    <source>
        <dbReference type="Proteomes" id="UP000000483"/>
    </source>
</evidence>
<dbReference type="PANTHER" id="PTHR41373:SF1">
    <property type="entry name" value="PHOSPHATIDYLGLYCEROL LYSYLTRANSFERASE C-TERMINAL DOMAIN-CONTAINING PROTEIN"/>
    <property type="match status" value="1"/>
</dbReference>
<keyword evidence="3" id="KW-1185">Reference proteome</keyword>
<dbReference type="SUPFAM" id="SSF55729">
    <property type="entry name" value="Acyl-CoA N-acyltransferases (Nat)"/>
    <property type="match status" value="2"/>
</dbReference>
<dbReference type="InterPro" id="IPR024320">
    <property type="entry name" value="LPG_synthase_C"/>
</dbReference>
<dbReference type="Pfam" id="PF09924">
    <property type="entry name" value="LPG_synthase_C"/>
    <property type="match status" value="1"/>
</dbReference>
<reference evidence="2 3" key="1">
    <citation type="journal article" date="2011" name="Stand. Genomic Sci.">
        <title>Complete genome sequence of the acetate-degrading sulfate reducer Desulfobacca acetoxidans type strain (ASRB2).</title>
        <authorList>
            <person name="Goker M."/>
            <person name="Teshima H."/>
            <person name="Lapidus A."/>
            <person name="Nolan M."/>
            <person name="Lucas S."/>
            <person name="Hammon N."/>
            <person name="Deshpande S."/>
            <person name="Cheng J.F."/>
            <person name="Tapia R."/>
            <person name="Han C."/>
            <person name="Goodwin L."/>
            <person name="Pitluck S."/>
            <person name="Huntemann M."/>
            <person name="Liolios K."/>
            <person name="Ivanova N."/>
            <person name="Pagani I."/>
            <person name="Mavromatis K."/>
            <person name="Ovchinikova G."/>
            <person name="Pati A."/>
            <person name="Chen A."/>
            <person name="Palaniappan K."/>
            <person name="Land M."/>
            <person name="Hauser L."/>
            <person name="Brambilla E.M."/>
            <person name="Rohde M."/>
            <person name="Spring S."/>
            <person name="Detter J.C."/>
            <person name="Woyke T."/>
            <person name="Bristow J."/>
            <person name="Eisen J.A."/>
            <person name="Markowitz V."/>
            <person name="Hugenholtz P."/>
            <person name="Kyrpides N.C."/>
            <person name="Klenk H.P."/>
        </authorList>
    </citation>
    <scope>NUCLEOTIDE SEQUENCE [LARGE SCALE GENOMIC DNA]</scope>
    <source>
        <strain evidence="3">ATCC 700848 / DSM 11109 / ASRB2</strain>
    </source>
</reference>
<dbReference type="PIRSF" id="PIRSF018688">
    <property type="entry name" value="UCP018688"/>
    <property type="match status" value="1"/>
</dbReference>
<dbReference type="InterPro" id="IPR016732">
    <property type="entry name" value="UCP018688"/>
</dbReference>
<dbReference type="PANTHER" id="PTHR41373">
    <property type="entry name" value="DUF2156 DOMAIN-CONTAINING PROTEIN"/>
    <property type="match status" value="1"/>
</dbReference>
<dbReference type="InterPro" id="IPR016181">
    <property type="entry name" value="Acyl_CoA_acyltransferase"/>
</dbReference>
<dbReference type="OrthoDB" id="9765580at2"/>
<reference evidence="3" key="2">
    <citation type="submission" date="2011-03" db="EMBL/GenBank/DDBJ databases">
        <title>The complete genome of Desulfobacca acetoxidans DSM 11109.</title>
        <authorList>
            <consortium name="US DOE Joint Genome Institute (JGI-PGF)"/>
            <person name="Lucas S."/>
            <person name="Copeland A."/>
            <person name="Lapidus A."/>
            <person name="Bruce D."/>
            <person name="Goodwin L."/>
            <person name="Pitluck S."/>
            <person name="Peters L."/>
            <person name="Kyrpides N."/>
            <person name="Mavromatis K."/>
            <person name="Ivanova N."/>
            <person name="Ovchinnikova G."/>
            <person name="Teshima H."/>
            <person name="Detter J.C."/>
            <person name="Han C."/>
            <person name="Land M."/>
            <person name="Hauser L."/>
            <person name="Markowitz V."/>
            <person name="Cheng J.-F."/>
            <person name="Hugenholtz P."/>
            <person name="Woyke T."/>
            <person name="Wu D."/>
            <person name="Spring S."/>
            <person name="Schueler E."/>
            <person name="Brambilla E."/>
            <person name="Klenk H.-P."/>
            <person name="Eisen J.A."/>
        </authorList>
    </citation>
    <scope>NUCLEOTIDE SEQUENCE [LARGE SCALE GENOMIC DNA]</scope>
    <source>
        <strain evidence="3">ATCC 700848 / DSM 11109 / ASRB2</strain>
    </source>
</reference>
<sequence>MNHVPRFPEFLPISLEAKDLFKRFLRDYQPTTSELTFSNLFIWRSHYGLSWSLYQDWLVLLNEPPHGEPWFLPPVGPPGRVEVCRRLLDWLGEVKKISHPCINRVDRRLAEEVTQKGFTCETVRDHFDYLYRSADLISLSGNKYHSKKNHINRLRRLQQPVYEPLREEFLSACLHLTDCWCEFKRCEEDLNLTSEWEATRLAIRHFRELELQGGLILLAGKVEAFALGELLNRQTAVIHIEKANPEIQELYALINQQFCEHAWKEVELINREQDLGEPGLRKAKLSYHPVLLEEKFRISLG</sequence>
<dbReference type="Proteomes" id="UP000000483">
    <property type="component" value="Chromosome"/>
</dbReference>
<dbReference type="STRING" id="880072.Desac_2417"/>
<accession>F2NFW9</accession>
<dbReference type="AlphaFoldDB" id="F2NFW9"/>